<feature type="transmembrane region" description="Helical" evidence="1">
    <location>
        <begin position="247"/>
        <end position="272"/>
    </location>
</feature>
<evidence type="ECO:0000313" key="3">
    <source>
        <dbReference type="Proteomes" id="UP000324233"/>
    </source>
</evidence>
<sequence length="767" mass="82355">MGIGKRKELLLFGLALGFLVGAFLHESLFLGKVLSPADVLLVERTFHAEGDAGDYEPQNRLLMDPVLQFQPWLEFNRAMIRRGRIPLWNPYAGCGAPHLANGQSAVFDPINALAYAATVPVALGWMAAIRLWLAGLGAFLLARFWGMSPWGRWFAGLVYPFCGFLVVWLLYPVTPVAIWLPWMVLASDRAIEDPRPRSAGLLAIVVALAILGGHIQTAAHVLLAALAFAVWRLGASVPSWSERTRRMIAWSAGIGLGTLLASVQVIPLAGYLSRSSVWGDRRQEMKPWWAFAKPRVLDSACMAFPYAYGSQRRGQPNLARAVGVQNLNESAGSYAGLATLLWLAPLGLRRRGWAGEAGFLAALAAFGAMAAYRLPPVDNLLRMLPVLDVTDNRRMALWAAFGLVMLGAAGIEALAQGGRIARWWIGCWLVAAAALAIAAAAIPRAEGIFRDRAERHALEAAERGLADGRVAQDRAGRQVAAAMRFLPRYYGLCALELAALAGIALAARRGPPRRSWPAACVLGLTLAEMAAFGLGLNPAIDPEIQRREPPAIARLRELLPPGARALGIGEELPPNALMRFGLADPRNYDSVELASSLGWLAPLYEPSDESLSSRRTITWGGVARARARLEAACVAAVVGAERPPPGAFPGAERAGGVWIARLDAAPWASPAGASAAREPGRCLIRIDARGDETVIVREAWDPGWRAFVDGRPAPASPHEGAFLSVACPKGTHTITLEYLPIEWPLGCFGSLLGAAGAILALTGRPRF</sequence>
<dbReference type="PANTHER" id="PTHR38454">
    <property type="entry name" value="INTEGRAL MEMBRANE PROTEIN-RELATED"/>
    <property type="match status" value="1"/>
</dbReference>
<feature type="transmembrane region" description="Helical" evidence="1">
    <location>
        <begin position="157"/>
        <end position="182"/>
    </location>
</feature>
<feature type="transmembrane region" description="Helical" evidence="1">
    <location>
        <begin position="122"/>
        <end position="145"/>
    </location>
</feature>
<keyword evidence="3" id="KW-1185">Reference proteome</keyword>
<dbReference type="KEGG" id="agv:OJF2_59050"/>
<organism evidence="2 3">
    <name type="scientific">Aquisphaera giovannonii</name>
    <dbReference type="NCBI Taxonomy" id="406548"/>
    <lineage>
        <taxon>Bacteria</taxon>
        <taxon>Pseudomonadati</taxon>
        <taxon>Planctomycetota</taxon>
        <taxon>Planctomycetia</taxon>
        <taxon>Isosphaerales</taxon>
        <taxon>Isosphaeraceae</taxon>
        <taxon>Aquisphaera</taxon>
    </lineage>
</organism>
<dbReference type="PANTHER" id="PTHR38454:SF1">
    <property type="entry name" value="INTEGRAL MEMBRANE PROTEIN"/>
    <property type="match status" value="1"/>
</dbReference>
<reference evidence="2 3" key="1">
    <citation type="submission" date="2019-08" db="EMBL/GenBank/DDBJ databases">
        <title>Deep-cultivation of Planctomycetes and their phenomic and genomic characterization uncovers novel biology.</title>
        <authorList>
            <person name="Wiegand S."/>
            <person name="Jogler M."/>
            <person name="Boedeker C."/>
            <person name="Pinto D."/>
            <person name="Vollmers J."/>
            <person name="Rivas-Marin E."/>
            <person name="Kohn T."/>
            <person name="Peeters S.H."/>
            <person name="Heuer A."/>
            <person name="Rast P."/>
            <person name="Oberbeckmann S."/>
            <person name="Bunk B."/>
            <person name="Jeske O."/>
            <person name="Meyerdierks A."/>
            <person name="Storesund J.E."/>
            <person name="Kallscheuer N."/>
            <person name="Luecker S."/>
            <person name="Lage O.M."/>
            <person name="Pohl T."/>
            <person name="Merkel B.J."/>
            <person name="Hornburger P."/>
            <person name="Mueller R.-W."/>
            <person name="Bruemmer F."/>
            <person name="Labrenz M."/>
            <person name="Spormann A.M."/>
            <person name="Op den Camp H."/>
            <person name="Overmann J."/>
            <person name="Amann R."/>
            <person name="Jetten M.S.M."/>
            <person name="Mascher T."/>
            <person name="Medema M.H."/>
            <person name="Devos D.P."/>
            <person name="Kaster A.-K."/>
            <person name="Ovreas L."/>
            <person name="Rohde M."/>
            <person name="Galperin M.Y."/>
            <person name="Jogler C."/>
        </authorList>
    </citation>
    <scope>NUCLEOTIDE SEQUENCE [LARGE SCALE GENOMIC DNA]</scope>
    <source>
        <strain evidence="2 3">OJF2</strain>
    </source>
</reference>
<feature type="transmembrane region" description="Helical" evidence="1">
    <location>
        <begin position="395"/>
        <end position="415"/>
    </location>
</feature>
<evidence type="ECO:0000313" key="2">
    <source>
        <dbReference type="EMBL" id="QEH37315.1"/>
    </source>
</evidence>
<dbReference type="Proteomes" id="UP000324233">
    <property type="component" value="Chromosome"/>
</dbReference>
<name>A0A5B9WB99_9BACT</name>
<feature type="transmembrane region" description="Helical" evidence="1">
    <location>
        <begin position="422"/>
        <end position="442"/>
    </location>
</feature>
<evidence type="ECO:0000256" key="1">
    <source>
        <dbReference type="SAM" id="Phobius"/>
    </source>
</evidence>
<dbReference type="RefSeq" id="WP_148596889.1">
    <property type="nucleotide sequence ID" value="NZ_CP042997.1"/>
</dbReference>
<feature type="transmembrane region" description="Helical" evidence="1">
    <location>
        <begin position="489"/>
        <end position="507"/>
    </location>
</feature>
<keyword evidence="1" id="KW-1133">Transmembrane helix</keyword>
<accession>A0A5B9WB99</accession>
<feature type="transmembrane region" description="Helical" evidence="1">
    <location>
        <begin position="202"/>
        <end position="235"/>
    </location>
</feature>
<keyword evidence="1" id="KW-0472">Membrane</keyword>
<dbReference type="EMBL" id="CP042997">
    <property type="protein sequence ID" value="QEH37315.1"/>
    <property type="molecule type" value="Genomic_DNA"/>
</dbReference>
<protein>
    <submittedName>
        <fullName evidence="2">Bacterial membrane protein YfhO</fullName>
    </submittedName>
</protein>
<dbReference type="OrthoDB" id="251512at2"/>
<proteinExistence type="predicted"/>
<gene>
    <name evidence="2" type="ORF">OJF2_59050</name>
</gene>
<dbReference type="AlphaFoldDB" id="A0A5B9WB99"/>
<feature type="transmembrane region" description="Helical" evidence="1">
    <location>
        <begin position="357"/>
        <end position="375"/>
    </location>
</feature>
<keyword evidence="1" id="KW-0812">Transmembrane</keyword>
<dbReference type="InterPro" id="IPR018580">
    <property type="entry name" value="Uncharacterised_YfhO"/>
</dbReference>